<proteinExistence type="inferred from homology"/>
<dbReference type="GO" id="GO:0055085">
    <property type="term" value="P:transmembrane transport"/>
    <property type="evidence" value="ECO:0007669"/>
    <property type="project" value="TreeGrafter"/>
</dbReference>
<name>A0A6A6GWV7_VIRVR</name>
<feature type="transmembrane region" description="Helical" evidence="8">
    <location>
        <begin position="456"/>
        <end position="481"/>
    </location>
</feature>
<feature type="region of interest" description="Disordered" evidence="7">
    <location>
        <begin position="735"/>
        <end position="868"/>
    </location>
</feature>
<keyword evidence="11" id="KW-1185">Reference proteome</keyword>
<dbReference type="Proteomes" id="UP000800092">
    <property type="component" value="Unassembled WGS sequence"/>
</dbReference>
<accession>A0A6A6GWV7</accession>
<evidence type="ECO:0000256" key="5">
    <source>
        <dbReference type="ARBA" id="ARBA00022989"/>
    </source>
</evidence>
<feature type="compositionally biased region" description="Polar residues" evidence="7">
    <location>
        <begin position="1231"/>
        <end position="1246"/>
    </location>
</feature>
<feature type="compositionally biased region" description="Polar residues" evidence="7">
    <location>
        <begin position="1113"/>
        <end position="1124"/>
    </location>
</feature>
<dbReference type="Pfam" id="PF14558">
    <property type="entry name" value="TRP_N"/>
    <property type="match status" value="1"/>
</dbReference>
<keyword evidence="5 8" id="KW-1133">Transmembrane helix</keyword>
<keyword evidence="4" id="KW-0732">Signal</keyword>
<feature type="compositionally biased region" description="Polar residues" evidence="7">
    <location>
        <begin position="767"/>
        <end position="781"/>
    </location>
</feature>
<evidence type="ECO:0000256" key="4">
    <source>
        <dbReference type="ARBA" id="ARBA00022729"/>
    </source>
</evidence>
<dbReference type="InterPro" id="IPR032800">
    <property type="entry name" value="TRP_N"/>
</dbReference>
<dbReference type="InterPro" id="IPR040241">
    <property type="entry name" value="TRP_Flc/Pkd2-like"/>
</dbReference>
<evidence type="ECO:0000256" key="6">
    <source>
        <dbReference type="ARBA" id="ARBA00023136"/>
    </source>
</evidence>
<dbReference type="EMBL" id="ML991844">
    <property type="protein sequence ID" value="KAF2230274.1"/>
    <property type="molecule type" value="Genomic_DNA"/>
</dbReference>
<feature type="compositionally biased region" description="Polar residues" evidence="7">
    <location>
        <begin position="1071"/>
        <end position="1086"/>
    </location>
</feature>
<feature type="domain" description="ML-like" evidence="9">
    <location>
        <begin position="88"/>
        <end position="272"/>
    </location>
</feature>
<evidence type="ECO:0000256" key="2">
    <source>
        <dbReference type="ARBA" id="ARBA00010642"/>
    </source>
</evidence>
<feature type="region of interest" description="Disordered" evidence="7">
    <location>
        <begin position="1306"/>
        <end position="1329"/>
    </location>
</feature>
<feature type="transmembrane region" description="Helical" evidence="8">
    <location>
        <begin position="411"/>
        <end position="436"/>
    </location>
</feature>
<evidence type="ECO:0000313" key="11">
    <source>
        <dbReference type="Proteomes" id="UP000800092"/>
    </source>
</evidence>
<gene>
    <name evidence="10" type="ORF">EV356DRAFT_509209</name>
</gene>
<feature type="region of interest" description="Disordered" evidence="7">
    <location>
        <begin position="883"/>
        <end position="907"/>
    </location>
</feature>
<dbReference type="PANTHER" id="PTHR31145">
    <property type="entry name" value="INTEGRAL MEMBRANE PROTEIN (AFU_ORTHOLOGUE AFUA_7G01610)"/>
    <property type="match status" value="1"/>
</dbReference>
<evidence type="ECO:0000256" key="8">
    <source>
        <dbReference type="SAM" id="Phobius"/>
    </source>
</evidence>
<keyword evidence="3 8" id="KW-0812">Transmembrane</keyword>
<sequence length="1329" mass="142902">MASVGLGGGLQIHDGGKSKGQSHGSSAANDMTTSAFSSGRLTLGSRPSSLRHLESTTACSFNRWKRSSLAPISIANLLCVLTFVAPCANAALITFQNCLDPNIINSSPLQLQWIPYFFDASYIHNGTSYNFNLTTYGNVSGQTTQGPYPPPDSPDWGNPKQTFGKIVNVSSSNNKITTFYTKIDVLQYDAWDNLPGEIFCDSIVHGLCPIGPAFNGSRYDRNTLPGFTVVHDFFSAYSFASFFATLRVNSGDKDAPPLACVSATITPYLGRLISGVLRYLPAAILVIAGVAVIFAAVYSPWGSSDIFRWSSNYGRDEDLIRLVTPGFGDCLQYIQFVILSGSLSLSYPGFYQPAISRTGWAALMFNESFVSHGNGTQSLTDGIYVSNATFGLERTSQLVGMTDVEDIWAGMAIWLLVIIAAVVALCQIGFAARWLWRQISSNPEEDLRRKNLPFTLGNVVRLVCNFFLLPIVALSMFQLVVAARSPAVVVAMAIVFIVAVLVFLAWIFRMIVTTRPRAHLFDDLPTVLRYGPLYNTYSDEAAPFAFVPIFLTIVRGIAIGAVQQSGIAQVVLLAICEVVLILTLNAFRPYHSPTSMNAYQTVFSSIRLATVLLMVAFVPSLGVAESPKGWLGYVILLLHAIVLIFGFLGNALLRILEVVARMAGLGSDREAGAQRGGLGKVFGVRQLSRRHRRRGPRSSMTSDAAILARDDDQKSIQFGGRSRSLSASSTILLQQQMQRRPSTGFDQFSEANSGPGTPGGSYGSESAGPSTRKATLTSKMEQPNPDPYYRPPRARRSTTDAMTPATGGPSRGSWASGEWVNRAYHDSPESGDIAEGGQDPSQGGGAAAGRVHQRDDSSPNVGVSRRSNQDYAVREVDFYYGVRGPALSNQPTRKLKTGPADPTGPVSSATGWFRNLFSGKTKDKGKGFEVVRSTRAPPPIDGIGDSPQDDRFPDQPYSDSPVPSASAGLQRRHHAEDDGEDDAADITRGRPASFAYDPPHHDTDSDNDSIEDNPFDLQSRSRLSAVPPLLEPIDTDPSIHMPSRVGSRHSSTQKDLQPPAGMAHELGQYPLSLSASVTSRSATEAATSDPLGAGVTISSRPGAPNIPRKSSRRQSSVDNTTYINPTGRMSRIDPSPSGSNEDSRRPSPQRVLDYGESAMEEGPPGLAITKSSGEESAPSSQRPRPQHLHVTEASGRMPFGSPGPSPGLTVGGSANSSRYPSDENMHDRHSNSSAAGLSAQTSQRSGQLDERESGVLGELATSGHLGVPGRRIEDRPASYGQVTQHRAGEGMRQTIFREDFAAQGSEAELVQGVSPASSRRGRDSNGPGR</sequence>
<protein>
    <recommendedName>
        <fullName evidence="9">ML-like domain-containing protein</fullName>
    </recommendedName>
</protein>
<organism evidence="10 11">
    <name type="scientific">Viridothelium virens</name>
    <name type="common">Speckled blister lichen</name>
    <name type="synonym">Trypethelium virens</name>
    <dbReference type="NCBI Taxonomy" id="1048519"/>
    <lineage>
        <taxon>Eukaryota</taxon>
        <taxon>Fungi</taxon>
        <taxon>Dikarya</taxon>
        <taxon>Ascomycota</taxon>
        <taxon>Pezizomycotina</taxon>
        <taxon>Dothideomycetes</taxon>
        <taxon>Dothideomycetes incertae sedis</taxon>
        <taxon>Trypetheliales</taxon>
        <taxon>Trypetheliaceae</taxon>
        <taxon>Viridothelium</taxon>
    </lineage>
</organism>
<evidence type="ECO:0000256" key="1">
    <source>
        <dbReference type="ARBA" id="ARBA00004141"/>
    </source>
</evidence>
<feature type="transmembrane region" description="Helical" evidence="8">
    <location>
        <begin position="630"/>
        <end position="653"/>
    </location>
</feature>
<comment type="similarity">
    <text evidence="2">Belongs to the transient receptor potential (TRP) ion channel family.</text>
</comment>
<feature type="compositionally biased region" description="Acidic residues" evidence="7">
    <location>
        <begin position="1005"/>
        <end position="1014"/>
    </location>
</feature>
<feature type="compositionally biased region" description="Basic and acidic residues" evidence="7">
    <location>
        <begin position="1220"/>
        <end position="1230"/>
    </location>
</feature>
<reference evidence="10" key="1">
    <citation type="journal article" date="2020" name="Stud. Mycol.">
        <title>101 Dothideomycetes genomes: a test case for predicting lifestyles and emergence of pathogens.</title>
        <authorList>
            <person name="Haridas S."/>
            <person name="Albert R."/>
            <person name="Binder M."/>
            <person name="Bloem J."/>
            <person name="Labutti K."/>
            <person name="Salamov A."/>
            <person name="Andreopoulos B."/>
            <person name="Baker S."/>
            <person name="Barry K."/>
            <person name="Bills G."/>
            <person name="Bluhm B."/>
            <person name="Cannon C."/>
            <person name="Castanera R."/>
            <person name="Culley D."/>
            <person name="Daum C."/>
            <person name="Ezra D."/>
            <person name="Gonzalez J."/>
            <person name="Henrissat B."/>
            <person name="Kuo A."/>
            <person name="Liang C."/>
            <person name="Lipzen A."/>
            <person name="Lutzoni F."/>
            <person name="Magnuson J."/>
            <person name="Mondo S."/>
            <person name="Nolan M."/>
            <person name="Ohm R."/>
            <person name="Pangilinan J."/>
            <person name="Park H.-J."/>
            <person name="Ramirez L."/>
            <person name="Alfaro M."/>
            <person name="Sun H."/>
            <person name="Tritt A."/>
            <person name="Yoshinaga Y."/>
            <person name="Zwiers L.-H."/>
            <person name="Turgeon B."/>
            <person name="Goodwin S."/>
            <person name="Spatafora J."/>
            <person name="Crous P."/>
            <person name="Grigoriev I."/>
        </authorList>
    </citation>
    <scope>NUCLEOTIDE SEQUENCE</scope>
    <source>
        <strain evidence="10">Tuck. ex Michener</strain>
    </source>
</reference>
<dbReference type="Pfam" id="PF06011">
    <property type="entry name" value="TRP"/>
    <property type="match status" value="1"/>
</dbReference>
<feature type="compositionally biased region" description="Polar residues" evidence="7">
    <location>
        <begin position="858"/>
        <end position="868"/>
    </location>
</feature>
<feature type="region of interest" description="Disordered" evidence="7">
    <location>
        <begin position="1"/>
        <end position="29"/>
    </location>
</feature>
<feature type="transmembrane region" description="Helical" evidence="8">
    <location>
        <begin position="279"/>
        <end position="301"/>
    </location>
</feature>
<feature type="compositionally biased region" description="Gly residues" evidence="7">
    <location>
        <begin position="1"/>
        <end position="10"/>
    </location>
</feature>
<feature type="transmembrane region" description="Helical" evidence="8">
    <location>
        <begin position="599"/>
        <end position="618"/>
    </location>
</feature>
<dbReference type="SMART" id="SM01320">
    <property type="entry name" value="TRP_N"/>
    <property type="match status" value="1"/>
</dbReference>
<comment type="subcellular location">
    <subcellularLocation>
        <location evidence="1">Membrane</location>
        <topology evidence="1">Multi-pass membrane protein</topology>
    </subcellularLocation>
</comment>
<keyword evidence="6 8" id="KW-0472">Membrane</keyword>
<dbReference type="InterPro" id="IPR010308">
    <property type="entry name" value="TRP_C"/>
</dbReference>
<evidence type="ECO:0000256" key="7">
    <source>
        <dbReference type="SAM" id="MobiDB-lite"/>
    </source>
</evidence>
<dbReference type="PANTHER" id="PTHR31145:SF6">
    <property type="entry name" value="INTEGRAL MEMBRANE PROTEIN (AFU_ORTHOLOGUE AFUA_7G01610)"/>
    <property type="match status" value="1"/>
</dbReference>
<feature type="transmembrane region" description="Helical" evidence="8">
    <location>
        <begin position="487"/>
        <end position="508"/>
    </location>
</feature>
<evidence type="ECO:0000259" key="9">
    <source>
        <dbReference type="SMART" id="SM01320"/>
    </source>
</evidence>
<evidence type="ECO:0000313" key="10">
    <source>
        <dbReference type="EMBL" id="KAF2230274.1"/>
    </source>
</evidence>
<evidence type="ECO:0000256" key="3">
    <source>
        <dbReference type="ARBA" id="ARBA00022692"/>
    </source>
</evidence>
<feature type="region of interest" description="Disordered" evidence="7">
    <location>
        <begin position="923"/>
        <end position="1289"/>
    </location>
</feature>
<dbReference type="GO" id="GO:0016020">
    <property type="term" value="C:membrane"/>
    <property type="evidence" value="ECO:0007669"/>
    <property type="project" value="UniProtKB-SubCell"/>
</dbReference>
<feature type="compositionally biased region" description="Polar residues" evidence="7">
    <location>
        <begin position="735"/>
        <end position="752"/>
    </location>
</feature>
<dbReference type="OrthoDB" id="5312224at2759"/>
<feature type="transmembrane region" description="Helical" evidence="8">
    <location>
        <begin position="567"/>
        <end position="587"/>
    </location>
</feature>